<evidence type="ECO:0000313" key="10">
    <source>
        <dbReference type="Proteomes" id="UP001497382"/>
    </source>
</evidence>
<evidence type="ECO:0000256" key="2">
    <source>
        <dbReference type="ARBA" id="ARBA00007647"/>
    </source>
</evidence>
<evidence type="ECO:0000256" key="3">
    <source>
        <dbReference type="ARBA" id="ARBA00022676"/>
    </source>
</evidence>
<keyword evidence="10" id="KW-1185">Reference proteome</keyword>
<accession>A0AAV1YSB8</accession>
<comment type="subcellular location">
    <subcellularLocation>
        <location evidence="1">Membrane</location>
        <topology evidence="1">Single-pass membrane protein</topology>
    </subcellularLocation>
</comment>
<evidence type="ECO:0000313" key="9">
    <source>
        <dbReference type="EMBL" id="CAL1261576.1"/>
    </source>
</evidence>
<protein>
    <recommendedName>
        <fullName evidence="8">Glycosyltransferase family 92 protein</fullName>
        <ecNumber evidence="8">2.4.1.-</ecNumber>
    </recommendedName>
</protein>
<evidence type="ECO:0000256" key="6">
    <source>
        <dbReference type="ARBA" id="ARBA00022989"/>
    </source>
</evidence>
<sequence>MILPISWNIYRRKKGLVLILTCTIIMYLIISYFKPNMYPEPMNCLAIENTDIKSKEIISDADIKMNNFLRKYTESQSSSHIKGWIEIAQDIFIYSAYIDRCPSTLSSSSLCVQFIGIALMNITDSDSSMSDLKCALKERSNVKELGFAFIEKLPEHHFKPYTAVFVYCTVKDSIIDLTLMYYATLYKFSISTWLPTYYLVPRVTSNLAVNLCVRPLYGSFSSISVIEFLAFYKTMGVQHFVFYRFNVSESIELFFEYLKSTNLSIEINSWDMPLSDDFIHEYGQIAFTQDCIVQSRYKFSHTIIVDIDEFIVPQIHVDILSLISYLDKTYENAGSYNIPSVLFCDEFSYDKNSSSLFRILNNNKRQKTPWAWGYRSKYIVRSSRVLHGGVHFVWKYEKNCYEINVSQSIALLHHYRRCCGLLQTWFLHLFSFHVLNDEIVIDNSLIKNANKLINDNLILDILKSSNITVFVDALH</sequence>
<keyword evidence="7 8" id="KW-0472">Membrane</keyword>
<comment type="similarity">
    <text evidence="2 8">Belongs to the glycosyltransferase 92 family.</text>
</comment>
<dbReference type="PANTHER" id="PTHR21461:SF40">
    <property type="entry name" value="GLYCOSYLTRANSFERASE FAMILY 92 PROTEIN"/>
    <property type="match status" value="1"/>
</dbReference>
<comment type="caution">
    <text evidence="9">The sequence shown here is derived from an EMBL/GenBank/DDBJ whole genome shotgun (WGS) entry which is preliminary data.</text>
</comment>
<dbReference type="Pfam" id="PF01697">
    <property type="entry name" value="Glyco_transf_92"/>
    <property type="match status" value="1"/>
</dbReference>
<keyword evidence="5 8" id="KW-0812">Transmembrane</keyword>
<dbReference type="InterPro" id="IPR008166">
    <property type="entry name" value="Glyco_transf_92"/>
</dbReference>
<dbReference type="AlphaFoldDB" id="A0AAV1YSB8"/>
<evidence type="ECO:0000256" key="1">
    <source>
        <dbReference type="ARBA" id="ARBA00004167"/>
    </source>
</evidence>
<keyword evidence="6 8" id="KW-1133">Transmembrane helix</keyword>
<dbReference type="GO" id="GO:0005737">
    <property type="term" value="C:cytoplasm"/>
    <property type="evidence" value="ECO:0007669"/>
    <property type="project" value="TreeGrafter"/>
</dbReference>
<dbReference type="Proteomes" id="UP001497382">
    <property type="component" value="Unassembled WGS sequence"/>
</dbReference>
<organism evidence="9 10">
    <name type="scientific">Larinioides sclopetarius</name>
    <dbReference type="NCBI Taxonomy" id="280406"/>
    <lineage>
        <taxon>Eukaryota</taxon>
        <taxon>Metazoa</taxon>
        <taxon>Ecdysozoa</taxon>
        <taxon>Arthropoda</taxon>
        <taxon>Chelicerata</taxon>
        <taxon>Arachnida</taxon>
        <taxon>Araneae</taxon>
        <taxon>Araneomorphae</taxon>
        <taxon>Entelegynae</taxon>
        <taxon>Araneoidea</taxon>
        <taxon>Araneidae</taxon>
        <taxon>Larinioides</taxon>
    </lineage>
</organism>
<evidence type="ECO:0000256" key="7">
    <source>
        <dbReference type="ARBA" id="ARBA00023136"/>
    </source>
</evidence>
<keyword evidence="4 8" id="KW-0808">Transferase</keyword>
<dbReference type="GO" id="GO:0016020">
    <property type="term" value="C:membrane"/>
    <property type="evidence" value="ECO:0007669"/>
    <property type="project" value="UniProtKB-SubCell"/>
</dbReference>
<proteinExistence type="inferred from homology"/>
<evidence type="ECO:0000256" key="8">
    <source>
        <dbReference type="RuleBase" id="RU366017"/>
    </source>
</evidence>
<dbReference type="EMBL" id="CAXIEN010000002">
    <property type="protein sequence ID" value="CAL1261576.1"/>
    <property type="molecule type" value="Genomic_DNA"/>
</dbReference>
<dbReference type="EC" id="2.4.1.-" evidence="8"/>
<dbReference type="GO" id="GO:0016757">
    <property type="term" value="F:glycosyltransferase activity"/>
    <property type="evidence" value="ECO:0007669"/>
    <property type="project" value="UniProtKB-UniRule"/>
</dbReference>
<dbReference type="PANTHER" id="PTHR21461">
    <property type="entry name" value="GLYCOSYLTRANSFERASE FAMILY 92 PROTEIN"/>
    <property type="match status" value="1"/>
</dbReference>
<name>A0AAV1YSB8_9ARAC</name>
<gene>
    <name evidence="9" type="ORF">LARSCL_LOCUS478</name>
</gene>
<reference evidence="9 10" key="1">
    <citation type="submission" date="2024-04" db="EMBL/GenBank/DDBJ databases">
        <authorList>
            <person name="Rising A."/>
            <person name="Reimegard J."/>
            <person name="Sonavane S."/>
            <person name="Akerstrom W."/>
            <person name="Nylinder S."/>
            <person name="Hedman E."/>
            <person name="Kallberg Y."/>
        </authorList>
    </citation>
    <scope>NUCLEOTIDE SEQUENCE [LARGE SCALE GENOMIC DNA]</scope>
</reference>
<evidence type="ECO:0000256" key="5">
    <source>
        <dbReference type="ARBA" id="ARBA00022692"/>
    </source>
</evidence>
<feature type="transmembrane region" description="Helical" evidence="8">
    <location>
        <begin position="15"/>
        <end position="33"/>
    </location>
</feature>
<keyword evidence="3 8" id="KW-0328">Glycosyltransferase</keyword>
<evidence type="ECO:0000256" key="4">
    <source>
        <dbReference type="ARBA" id="ARBA00022679"/>
    </source>
</evidence>